<feature type="compositionally biased region" description="Low complexity" evidence="1">
    <location>
        <begin position="132"/>
        <end position="143"/>
    </location>
</feature>
<name>A0A917ZXM5_9ACTN</name>
<accession>A0A917ZXM5</accession>
<comment type="caution">
    <text evidence="3">The sequence shown here is derived from an EMBL/GenBank/DDBJ whole genome shotgun (WGS) entry which is preliminary data.</text>
</comment>
<dbReference type="PANTHER" id="PTHR36114">
    <property type="entry name" value="16.7 KDA PROTEIN IN WHIE LOCUS"/>
    <property type="match status" value="1"/>
</dbReference>
<evidence type="ECO:0000259" key="2">
    <source>
        <dbReference type="Pfam" id="PF07883"/>
    </source>
</evidence>
<reference evidence="3" key="1">
    <citation type="journal article" date="2014" name="Int. J. Syst. Evol. Microbiol.">
        <title>Complete genome sequence of Corynebacterium casei LMG S-19264T (=DSM 44701T), isolated from a smear-ripened cheese.</title>
        <authorList>
            <consortium name="US DOE Joint Genome Institute (JGI-PGF)"/>
            <person name="Walter F."/>
            <person name="Albersmeier A."/>
            <person name="Kalinowski J."/>
            <person name="Ruckert C."/>
        </authorList>
    </citation>
    <scope>NUCLEOTIDE SEQUENCE</scope>
    <source>
        <strain evidence="3">CGMCC 4.7201</strain>
    </source>
</reference>
<dbReference type="RefSeq" id="WP_189134854.1">
    <property type="nucleotide sequence ID" value="NZ_BMMS01000032.1"/>
</dbReference>
<organism evidence="3 4">
    <name type="scientific">Wenjunlia tyrosinilytica</name>
    <dbReference type="NCBI Taxonomy" id="1544741"/>
    <lineage>
        <taxon>Bacteria</taxon>
        <taxon>Bacillati</taxon>
        <taxon>Actinomycetota</taxon>
        <taxon>Actinomycetes</taxon>
        <taxon>Kitasatosporales</taxon>
        <taxon>Streptomycetaceae</taxon>
        <taxon>Wenjunlia</taxon>
    </lineage>
</organism>
<dbReference type="AlphaFoldDB" id="A0A917ZXM5"/>
<dbReference type="SUPFAM" id="SSF51182">
    <property type="entry name" value="RmlC-like cupins"/>
    <property type="match status" value="1"/>
</dbReference>
<evidence type="ECO:0000313" key="4">
    <source>
        <dbReference type="Proteomes" id="UP000641932"/>
    </source>
</evidence>
<dbReference type="InterPro" id="IPR016672">
    <property type="entry name" value="Polyketide_Synth_CurC_prd"/>
</dbReference>
<dbReference type="Pfam" id="PF07883">
    <property type="entry name" value="Cupin_2"/>
    <property type="match status" value="1"/>
</dbReference>
<dbReference type="EMBL" id="BMMS01000032">
    <property type="protein sequence ID" value="GGO97283.1"/>
    <property type="molecule type" value="Genomic_DNA"/>
</dbReference>
<feature type="domain" description="Cupin type-2" evidence="2">
    <location>
        <begin position="43"/>
        <end position="109"/>
    </location>
</feature>
<dbReference type="InterPro" id="IPR014710">
    <property type="entry name" value="RmlC-like_jellyroll"/>
</dbReference>
<protein>
    <submittedName>
        <fullName evidence="3">Cupin</fullName>
    </submittedName>
</protein>
<dbReference type="PIRSF" id="PIRSF016602">
    <property type="entry name" value="CurC_prd"/>
    <property type="match status" value="1"/>
</dbReference>
<dbReference type="PANTHER" id="PTHR36114:SF1">
    <property type="entry name" value="16.7 KDA PROTEIN IN WHIE LOCUS"/>
    <property type="match status" value="1"/>
</dbReference>
<gene>
    <name evidence="3" type="ORF">GCM10012280_58770</name>
</gene>
<evidence type="ECO:0000313" key="3">
    <source>
        <dbReference type="EMBL" id="GGO97283.1"/>
    </source>
</evidence>
<dbReference type="Gene3D" id="2.60.120.10">
    <property type="entry name" value="Jelly Rolls"/>
    <property type="match status" value="1"/>
</dbReference>
<proteinExistence type="predicted"/>
<sequence>MSSPCIGKIRAGDVTPNRARGGEVRVLLSPRTAQASSGFLGTLTLDPGESTREHYHPYSEEFLYLVSGSVLLHLENQSERLEPGDAVLVPKYHRHRLVNNGAEAASVVFCCSPLAPKPELGHVDTDGGENSGAGAAAARETTR</sequence>
<evidence type="ECO:0000256" key="1">
    <source>
        <dbReference type="SAM" id="MobiDB-lite"/>
    </source>
</evidence>
<reference evidence="3" key="2">
    <citation type="submission" date="2020-09" db="EMBL/GenBank/DDBJ databases">
        <authorList>
            <person name="Sun Q."/>
            <person name="Zhou Y."/>
        </authorList>
    </citation>
    <scope>NUCLEOTIDE SEQUENCE</scope>
    <source>
        <strain evidence="3">CGMCC 4.7201</strain>
    </source>
</reference>
<dbReference type="Proteomes" id="UP000641932">
    <property type="component" value="Unassembled WGS sequence"/>
</dbReference>
<keyword evidence="4" id="KW-1185">Reference proteome</keyword>
<feature type="region of interest" description="Disordered" evidence="1">
    <location>
        <begin position="121"/>
        <end position="143"/>
    </location>
</feature>
<dbReference type="InterPro" id="IPR011051">
    <property type="entry name" value="RmlC_Cupin_sf"/>
</dbReference>
<dbReference type="InterPro" id="IPR052044">
    <property type="entry name" value="PKS_Associated_Protein"/>
</dbReference>
<dbReference type="InterPro" id="IPR013096">
    <property type="entry name" value="Cupin_2"/>
</dbReference>